<dbReference type="SUPFAM" id="SSF47220">
    <property type="entry name" value="alpha-catenin/vinculin-like"/>
    <property type="match status" value="3"/>
</dbReference>
<evidence type="ECO:0000256" key="6">
    <source>
        <dbReference type="ARBA" id="ARBA00022475"/>
    </source>
</evidence>
<dbReference type="Gene3D" id="1.20.120.810">
    <property type="entry name" value="Vinculin, Vh2 four-helix bundle"/>
    <property type="match status" value="1"/>
</dbReference>
<name>A0A183HQS6_9BILA</name>
<dbReference type="InterPro" id="IPR036723">
    <property type="entry name" value="Alpha-catenin/vinculin-like_sf"/>
</dbReference>
<evidence type="ECO:0000256" key="8">
    <source>
        <dbReference type="ARBA" id="ARBA00022737"/>
    </source>
</evidence>
<proteinExistence type="inferred from homology"/>
<keyword evidence="10" id="KW-0965">Cell junction</keyword>
<dbReference type="GO" id="GO:0005886">
    <property type="term" value="C:plasma membrane"/>
    <property type="evidence" value="ECO:0007669"/>
    <property type="project" value="UniProtKB-SubCell"/>
</dbReference>
<dbReference type="PANTHER" id="PTHR46180">
    <property type="entry name" value="VINCULIN"/>
    <property type="match status" value="1"/>
</dbReference>
<evidence type="ECO:0000256" key="4">
    <source>
        <dbReference type="ARBA" id="ARBA00008376"/>
    </source>
</evidence>
<dbReference type="GO" id="GO:0015629">
    <property type="term" value="C:actin cytoskeleton"/>
    <property type="evidence" value="ECO:0007669"/>
    <property type="project" value="InterPro"/>
</dbReference>
<dbReference type="Pfam" id="PF01044">
    <property type="entry name" value="Vinculin"/>
    <property type="match status" value="1"/>
</dbReference>
<dbReference type="Proteomes" id="UP000267606">
    <property type="component" value="Unassembled WGS sequence"/>
</dbReference>
<reference evidence="14 15" key="2">
    <citation type="submission" date="2018-11" db="EMBL/GenBank/DDBJ databases">
        <authorList>
            <consortium name="Pathogen Informatics"/>
        </authorList>
    </citation>
    <scope>NUCLEOTIDE SEQUENCE [LARGE SCALE GENOMIC DNA]</scope>
</reference>
<evidence type="ECO:0000256" key="11">
    <source>
        <dbReference type="ARBA" id="ARBA00023136"/>
    </source>
</evidence>
<dbReference type="InterPro" id="IPR006077">
    <property type="entry name" value="Vinculin/catenin"/>
</dbReference>
<dbReference type="PROSITE" id="PS00664">
    <property type="entry name" value="VINCULIN_2"/>
    <property type="match status" value="1"/>
</dbReference>
<reference evidence="16" key="1">
    <citation type="submission" date="2016-06" db="UniProtKB">
        <authorList>
            <consortium name="WormBaseParasite"/>
        </authorList>
    </citation>
    <scope>IDENTIFICATION</scope>
</reference>
<evidence type="ECO:0000313" key="16">
    <source>
        <dbReference type="WBParaSite" id="OFLC_0000983701-mRNA-1"/>
    </source>
</evidence>
<comment type="similarity">
    <text evidence="4">Belongs to the vinculin/alpha-catenin family.</text>
</comment>
<dbReference type="WBParaSite" id="OFLC_0000983701-mRNA-1">
    <property type="protein sequence ID" value="OFLC_0000983701-mRNA-1"/>
    <property type="gene ID" value="OFLC_0000983701"/>
</dbReference>
<keyword evidence="11" id="KW-0472">Membrane</keyword>
<evidence type="ECO:0000256" key="12">
    <source>
        <dbReference type="ARBA" id="ARBA00023203"/>
    </source>
</evidence>
<keyword evidence="13" id="KW-0206">Cytoskeleton</keyword>
<evidence type="ECO:0000256" key="7">
    <source>
        <dbReference type="ARBA" id="ARBA00022490"/>
    </source>
</evidence>
<accession>A0A183HQS6</accession>
<dbReference type="GO" id="GO:0007155">
    <property type="term" value="P:cell adhesion"/>
    <property type="evidence" value="ECO:0007669"/>
    <property type="project" value="UniProtKB-KW"/>
</dbReference>
<dbReference type="AlphaFoldDB" id="A0A183HQS6"/>
<keyword evidence="6" id="KW-1003">Cell membrane</keyword>
<dbReference type="Gene3D" id="1.20.120.230">
    <property type="entry name" value="Alpha-catenin/vinculin-like"/>
    <property type="match status" value="2"/>
</dbReference>
<sequence length="347" mass="38800">MPPALQRVEASSRLLEDACQMLKADPYSSIARKKLIEGARGILQGTSALLLCFDESEVRKIIRGCRKVLDYLAVTEVIESMDDLAQFVKDISPWLTRVSRNIDAREKELTHQVHREILLRCMDTVKTLSPIMICAMKIFIQITEESQRGQQEAAENRNYLAQRMTDEMNEIIRVLQLTTYDEDEWDSDNVTLMRKALSAAQSLLTSALDWLADPRGRVGATGEKAIRRIVDYSERIAARALPEDARLIRRTVSDITSMTDSLCELRSQGSDNQGLANGCANKLKELVGTKEISGILPGALTNTQRTGGAHPAHTVAGRLEQALRWLDNPGVDDGGLGSFIIDMYYYR</sequence>
<organism evidence="16">
    <name type="scientific">Onchocerca flexuosa</name>
    <dbReference type="NCBI Taxonomy" id="387005"/>
    <lineage>
        <taxon>Eukaryota</taxon>
        <taxon>Metazoa</taxon>
        <taxon>Ecdysozoa</taxon>
        <taxon>Nematoda</taxon>
        <taxon>Chromadorea</taxon>
        <taxon>Rhabditida</taxon>
        <taxon>Spirurina</taxon>
        <taxon>Spiruromorpha</taxon>
        <taxon>Filarioidea</taxon>
        <taxon>Onchocercidae</taxon>
        <taxon>Onchocerca</taxon>
    </lineage>
</organism>
<evidence type="ECO:0000256" key="13">
    <source>
        <dbReference type="ARBA" id="ARBA00023212"/>
    </source>
</evidence>
<dbReference type="InterPro" id="IPR017997">
    <property type="entry name" value="Vinculin"/>
</dbReference>
<dbReference type="GO" id="GO:0005912">
    <property type="term" value="C:adherens junction"/>
    <property type="evidence" value="ECO:0007669"/>
    <property type="project" value="UniProtKB-SubCell"/>
</dbReference>
<evidence type="ECO:0000256" key="10">
    <source>
        <dbReference type="ARBA" id="ARBA00022949"/>
    </source>
</evidence>
<dbReference type="GO" id="GO:0051015">
    <property type="term" value="F:actin filament binding"/>
    <property type="evidence" value="ECO:0007669"/>
    <property type="project" value="InterPro"/>
</dbReference>
<keyword evidence="12" id="KW-0009">Actin-binding</keyword>
<dbReference type="InterPro" id="IPR000633">
    <property type="entry name" value="Vinculin_CS"/>
</dbReference>
<evidence type="ECO:0000256" key="5">
    <source>
        <dbReference type="ARBA" id="ARBA00014125"/>
    </source>
</evidence>
<evidence type="ECO:0000256" key="9">
    <source>
        <dbReference type="ARBA" id="ARBA00022889"/>
    </source>
</evidence>
<keyword evidence="8" id="KW-0677">Repeat</keyword>
<keyword evidence="15" id="KW-1185">Reference proteome</keyword>
<evidence type="ECO:0000256" key="1">
    <source>
        <dbReference type="ARBA" id="ARBA00004245"/>
    </source>
</evidence>
<evidence type="ECO:0000256" key="2">
    <source>
        <dbReference type="ARBA" id="ARBA00004413"/>
    </source>
</evidence>
<dbReference type="EMBL" id="UZAJ01012516">
    <property type="protein sequence ID" value="VDO63794.1"/>
    <property type="molecule type" value="Genomic_DNA"/>
</dbReference>
<evidence type="ECO:0000313" key="15">
    <source>
        <dbReference type="Proteomes" id="UP000267606"/>
    </source>
</evidence>
<keyword evidence="9" id="KW-0130">Cell adhesion</keyword>
<keyword evidence="7" id="KW-0963">Cytoplasm</keyword>
<dbReference type="GO" id="GO:0005198">
    <property type="term" value="F:structural molecule activity"/>
    <property type="evidence" value="ECO:0007669"/>
    <property type="project" value="InterPro"/>
</dbReference>
<evidence type="ECO:0000313" key="14">
    <source>
        <dbReference type="EMBL" id="VDO63794.1"/>
    </source>
</evidence>
<evidence type="ECO:0000256" key="3">
    <source>
        <dbReference type="ARBA" id="ARBA00004536"/>
    </source>
</evidence>
<gene>
    <name evidence="14" type="ORF">OFLC_LOCUS9837</name>
</gene>
<protein>
    <recommendedName>
        <fullName evidence="5">Vinculin</fullName>
    </recommendedName>
</protein>
<comment type="subcellular location">
    <subcellularLocation>
        <location evidence="3">Cell junction</location>
        <location evidence="3">Adherens junction</location>
    </subcellularLocation>
    <subcellularLocation>
        <location evidence="2">Cell membrane</location>
        <topology evidence="2">Peripheral membrane protein</topology>
        <orientation evidence="2">Cytoplasmic side</orientation>
    </subcellularLocation>
    <subcellularLocation>
        <location evidence="1">Cytoplasm</location>
        <location evidence="1">Cytoskeleton</location>
    </subcellularLocation>
</comment>
<dbReference type="STRING" id="387005.A0A183HQS6"/>